<dbReference type="SUPFAM" id="SSF63999">
    <property type="entry name" value="Thiamin pyrophosphokinase, catalytic domain"/>
    <property type="match status" value="1"/>
</dbReference>
<evidence type="ECO:0000256" key="1">
    <source>
        <dbReference type="ARBA" id="ARBA00022679"/>
    </source>
</evidence>
<dbReference type="eggNOG" id="COG1564">
    <property type="taxonomic scope" value="Bacteria"/>
</dbReference>
<gene>
    <name evidence="7" type="ORF">SAMN05216236_14040</name>
</gene>
<dbReference type="InterPro" id="IPR036371">
    <property type="entry name" value="TPK_B1-bd_sf"/>
</dbReference>
<keyword evidence="4" id="KW-0067">ATP-binding</keyword>
<keyword evidence="2" id="KW-0547">Nucleotide-binding</keyword>
<dbReference type="GO" id="GO:0005524">
    <property type="term" value="F:ATP binding"/>
    <property type="evidence" value="ECO:0007669"/>
    <property type="project" value="UniProtKB-KW"/>
</dbReference>
<evidence type="ECO:0000256" key="4">
    <source>
        <dbReference type="ARBA" id="ARBA00022840"/>
    </source>
</evidence>
<dbReference type="GO" id="GO:0030975">
    <property type="term" value="F:thiamine binding"/>
    <property type="evidence" value="ECO:0007669"/>
    <property type="project" value="InterPro"/>
</dbReference>
<dbReference type="CDD" id="cd07995">
    <property type="entry name" value="TPK"/>
    <property type="match status" value="1"/>
</dbReference>
<dbReference type="NCBIfam" id="TIGR01378">
    <property type="entry name" value="thi_PPkinase"/>
    <property type="match status" value="1"/>
</dbReference>
<keyword evidence="1" id="KW-0808">Transferase</keyword>
<dbReference type="EC" id="2.7.6.2" evidence="5"/>
<keyword evidence="8" id="KW-1185">Reference proteome</keyword>
<dbReference type="RefSeq" id="WP_027261129.1">
    <property type="nucleotide sequence ID" value="NZ_FPAW01000040.1"/>
</dbReference>
<evidence type="ECO:0000259" key="6">
    <source>
        <dbReference type="SMART" id="SM00983"/>
    </source>
</evidence>
<keyword evidence="3 7" id="KW-0418">Kinase</keyword>
<accession>A0A1I7E1F3</accession>
<proteinExistence type="predicted"/>
<dbReference type="PANTHER" id="PTHR41299">
    <property type="entry name" value="THIAMINE PYROPHOSPHOKINASE"/>
    <property type="match status" value="1"/>
</dbReference>
<dbReference type="GO" id="GO:0004788">
    <property type="term" value="F:thiamine diphosphokinase activity"/>
    <property type="evidence" value="ECO:0007669"/>
    <property type="project" value="UniProtKB-UniRule"/>
</dbReference>
<evidence type="ECO:0000256" key="5">
    <source>
        <dbReference type="NCBIfam" id="TIGR01378"/>
    </source>
</evidence>
<dbReference type="GO" id="GO:0009229">
    <property type="term" value="P:thiamine diphosphate biosynthetic process"/>
    <property type="evidence" value="ECO:0007669"/>
    <property type="project" value="InterPro"/>
</dbReference>
<dbReference type="SUPFAM" id="SSF63862">
    <property type="entry name" value="Thiamin pyrophosphokinase, substrate-binding domain"/>
    <property type="match status" value="1"/>
</dbReference>
<dbReference type="GO" id="GO:0016301">
    <property type="term" value="F:kinase activity"/>
    <property type="evidence" value="ECO:0007669"/>
    <property type="project" value="UniProtKB-KW"/>
</dbReference>
<dbReference type="SMART" id="SM00983">
    <property type="entry name" value="TPK_B1_binding"/>
    <property type="match status" value="1"/>
</dbReference>
<name>A0A1I7E1F3_9RHOB</name>
<dbReference type="GO" id="GO:0006772">
    <property type="term" value="P:thiamine metabolic process"/>
    <property type="evidence" value="ECO:0007669"/>
    <property type="project" value="UniProtKB-UniRule"/>
</dbReference>
<dbReference type="Pfam" id="PF04265">
    <property type="entry name" value="TPK_B1_binding"/>
    <property type="match status" value="1"/>
</dbReference>
<dbReference type="Proteomes" id="UP000182466">
    <property type="component" value="Unassembled WGS sequence"/>
</dbReference>
<dbReference type="STRING" id="999627.SAMN05216236_14040"/>
<dbReference type="InterPro" id="IPR007371">
    <property type="entry name" value="TPK_catalytic"/>
</dbReference>
<evidence type="ECO:0000256" key="2">
    <source>
        <dbReference type="ARBA" id="ARBA00022741"/>
    </source>
</evidence>
<dbReference type="EMBL" id="FPAW01000040">
    <property type="protein sequence ID" value="SFU17693.1"/>
    <property type="molecule type" value="Genomic_DNA"/>
</dbReference>
<organism evidence="7 8">
    <name type="scientific">Sedimentitalea nanhaiensis</name>
    <dbReference type="NCBI Taxonomy" id="999627"/>
    <lineage>
        <taxon>Bacteria</taxon>
        <taxon>Pseudomonadati</taxon>
        <taxon>Pseudomonadota</taxon>
        <taxon>Alphaproteobacteria</taxon>
        <taxon>Rhodobacterales</taxon>
        <taxon>Paracoccaceae</taxon>
        <taxon>Sedimentitalea</taxon>
    </lineage>
</organism>
<evidence type="ECO:0000256" key="3">
    <source>
        <dbReference type="ARBA" id="ARBA00022777"/>
    </source>
</evidence>
<dbReference type="InterPro" id="IPR036759">
    <property type="entry name" value="TPK_catalytic_sf"/>
</dbReference>
<dbReference type="Pfam" id="PF04263">
    <property type="entry name" value="TPK_catalytic"/>
    <property type="match status" value="1"/>
</dbReference>
<dbReference type="OrthoDB" id="7057856at2"/>
<feature type="domain" description="Thiamin pyrophosphokinase thiamin-binding" evidence="6">
    <location>
        <begin position="130"/>
        <end position="197"/>
    </location>
</feature>
<protein>
    <recommendedName>
        <fullName evidence="5">Thiamine diphosphokinase</fullName>
        <ecNumber evidence="5">2.7.6.2</ecNumber>
    </recommendedName>
</protein>
<dbReference type="InterPro" id="IPR006282">
    <property type="entry name" value="Thi_PPkinase"/>
</dbReference>
<dbReference type="PANTHER" id="PTHR41299:SF1">
    <property type="entry name" value="THIAMINE PYROPHOSPHOKINASE"/>
    <property type="match status" value="1"/>
</dbReference>
<evidence type="ECO:0000313" key="8">
    <source>
        <dbReference type="Proteomes" id="UP000182466"/>
    </source>
</evidence>
<dbReference type="InterPro" id="IPR007373">
    <property type="entry name" value="Thiamin_PyroPKinase_B1-bd"/>
</dbReference>
<dbReference type="Gene3D" id="3.40.50.10240">
    <property type="entry name" value="Thiamin pyrophosphokinase, catalytic domain"/>
    <property type="match status" value="1"/>
</dbReference>
<sequence length="227" mass="23830">MKNTLVFSKNPVTLVGGGDVGAEDIELALGLAPEMVAADGGAANVLDAGHMPFAVIGDFDSIAPTERARIPQDRQFVIHEQASTDFDKALRSISAPVVLAVGFLGGRVDHQLAAFNVLVRHADRPCILIGVHELVFHIPEKLDLDLAPGDVVSLYPMAPVTGRSSGLEWPIDGLTMAPDGQIGTSNRALGPVSLRMEGPGMLGIVPRSVLRHVMQAIAKTVSVPAAP</sequence>
<reference evidence="7 8" key="1">
    <citation type="submission" date="2016-10" db="EMBL/GenBank/DDBJ databases">
        <authorList>
            <person name="de Groot N.N."/>
        </authorList>
    </citation>
    <scope>NUCLEOTIDE SEQUENCE [LARGE SCALE GENOMIC DNA]</scope>
    <source>
        <strain evidence="7 8">CGMCC 1.10959</strain>
    </source>
</reference>
<dbReference type="AlphaFoldDB" id="A0A1I7E1F3"/>
<dbReference type="InterPro" id="IPR053149">
    <property type="entry name" value="TPK"/>
</dbReference>
<evidence type="ECO:0000313" key="7">
    <source>
        <dbReference type="EMBL" id="SFU17693.1"/>
    </source>
</evidence>